<evidence type="ECO:0000313" key="3">
    <source>
        <dbReference type="EMBL" id="SJZ74989.1"/>
    </source>
</evidence>
<dbReference type="Gene3D" id="1.10.1660.10">
    <property type="match status" value="1"/>
</dbReference>
<dbReference type="Proteomes" id="UP000191153">
    <property type="component" value="Unassembled WGS sequence"/>
</dbReference>
<keyword evidence="1 3" id="KW-0238">DNA-binding</keyword>
<evidence type="ECO:0000313" key="4">
    <source>
        <dbReference type="Proteomes" id="UP000191153"/>
    </source>
</evidence>
<dbReference type="Pfam" id="PF13411">
    <property type="entry name" value="MerR_1"/>
    <property type="match status" value="1"/>
</dbReference>
<dbReference type="PANTHER" id="PTHR30204">
    <property type="entry name" value="REDOX-CYCLING DRUG-SENSING TRANSCRIPTIONAL ACTIVATOR SOXR"/>
    <property type="match status" value="1"/>
</dbReference>
<dbReference type="CDD" id="cd00592">
    <property type="entry name" value="HTH_MerR-like"/>
    <property type="match status" value="1"/>
</dbReference>
<dbReference type="InterPro" id="IPR009061">
    <property type="entry name" value="DNA-bd_dom_put_sf"/>
</dbReference>
<dbReference type="InterPro" id="IPR000551">
    <property type="entry name" value="MerR-type_HTH_dom"/>
</dbReference>
<evidence type="ECO:0000256" key="1">
    <source>
        <dbReference type="ARBA" id="ARBA00023125"/>
    </source>
</evidence>
<dbReference type="EMBL" id="FUWX01000010">
    <property type="protein sequence ID" value="SJZ74989.1"/>
    <property type="molecule type" value="Genomic_DNA"/>
</dbReference>
<dbReference type="SMART" id="SM00422">
    <property type="entry name" value="HTH_MERR"/>
    <property type="match status" value="1"/>
</dbReference>
<accession>A0A1T4N6R6</accession>
<reference evidence="3 4" key="1">
    <citation type="submission" date="2017-02" db="EMBL/GenBank/DDBJ databases">
        <authorList>
            <person name="Peterson S.W."/>
        </authorList>
    </citation>
    <scope>NUCLEOTIDE SEQUENCE [LARGE SCALE GENOMIC DNA]</scope>
    <source>
        <strain evidence="3 4">ATCC 700028</strain>
    </source>
</reference>
<dbReference type="STRING" id="180163.SAMN02745174_01443"/>
<name>A0A1T4N6R6_9FUSO</name>
<dbReference type="InterPro" id="IPR047057">
    <property type="entry name" value="MerR_fam"/>
</dbReference>
<dbReference type="SUPFAM" id="SSF46955">
    <property type="entry name" value="Putative DNA-binding domain"/>
    <property type="match status" value="1"/>
</dbReference>
<protein>
    <submittedName>
        <fullName evidence="3">DNA-binding transcriptional regulator, MerR family</fullName>
    </submittedName>
</protein>
<dbReference type="AlphaFoldDB" id="A0A1T4N6R6"/>
<sequence length="260" mass="31105">MKDKISIRDIVKSMNLTTRTLRYYEELGLITSIQEGRGNRLYDKDTLAKIVYLNELKNKGCSLKEIEGLLGNQCCNQKKDLLKNRIEENNKMIEFLQWQNSKIQEELTIIDKLDMVNIYLEIEKFPEQKFISFEEIHNPSLDPDVEKIWNLENYNIREEKIYRIPFNNINNNFFNYDLTLYPHKNGQFIVNEGKYLVAYSREGLNQQKIIFDKMLQYIDSNNLSIESDIFVDNKFRIFCRREKKVITITKNFVKISKKRL</sequence>
<proteinExistence type="predicted"/>
<dbReference type="GO" id="GO:0003700">
    <property type="term" value="F:DNA-binding transcription factor activity"/>
    <property type="evidence" value="ECO:0007669"/>
    <property type="project" value="InterPro"/>
</dbReference>
<feature type="domain" description="HTH merR-type" evidence="2">
    <location>
        <begin position="4"/>
        <end position="72"/>
    </location>
</feature>
<gene>
    <name evidence="3" type="ORF">SAMN02745174_01443</name>
</gene>
<dbReference type="OrthoDB" id="92548at2"/>
<keyword evidence="4" id="KW-1185">Reference proteome</keyword>
<dbReference type="PANTHER" id="PTHR30204:SF97">
    <property type="entry name" value="MERR FAMILY REGULATORY PROTEIN"/>
    <property type="match status" value="1"/>
</dbReference>
<evidence type="ECO:0000259" key="2">
    <source>
        <dbReference type="PROSITE" id="PS50937"/>
    </source>
</evidence>
<dbReference type="GO" id="GO:0003677">
    <property type="term" value="F:DNA binding"/>
    <property type="evidence" value="ECO:0007669"/>
    <property type="project" value="UniProtKB-KW"/>
</dbReference>
<dbReference type="PROSITE" id="PS50937">
    <property type="entry name" value="HTH_MERR_2"/>
    <property type="match status" value="1"/>
</dbReference>
<organism evidence="3 4">
    <name type="scientific">Cetobacterium ceti</name>
    <dbReference type="NCBI Taxonomy" id="180163"/>
    <lineage>
        <taxon>Bacteria</taxon>
        <taxon>Fusobacteriati</taxon>
        <taxon>Fusobacteriota</taxon>
        <taxon>Fusobacteriia</taxon>
        <taxon>Fusobacteriales</taxon>
        <taxon>Fusobacteriaceae</taxon>
        <taxon>Cetobacterium</taxon>
    </lineage>
</organism>
<dbReference type="RefSeq" id="WP_159443589.1">
    <property type="nucleotide sequence ID" value="NZ_FUWX01000010.1"/>
</dbReference>